<dbReference type="EMBL" id="PUIB01000012">
    <property type="protein sequence ID" value="PQO36649.1"/>
    <property type="molecule type" value="Genomic_DNA"/>
</dbReference>
<protein>
    <submittedName>
        <fullName evidence="1">Uncharacterized protein</fullName>
    </submittedName>
</protein>
<reference evidence="1 2" key="1">
    <citation type="submission" date="2018-02" db="EMBL/GenBank/DDBJ databases">
        <title>Comparative genomes isolates from brazilian mangrove.</title>
        <authorList>
            <person name="Araujo J.E."/>
            <person name="Taketani R.G."/>
            <person name="Silva M.C.P."/>
            <person name="Loureco M.V."/>
            <person name="Andreote F.D."/>
        </authorList>
    </citation>
    <scope>NUCLEOTIDE SEQUENCE [LARGE SCALE GENOMIC DNA]</scope>
    <source>
        <strain evidence="1 2">NAP PRIS-MGV</strain>
    </source>
</reference>
<sequence length="270" mass="30341">MPLWLIYDSSLTCLVLNSRHFRCFLIGQSDVTMKRIISSLLFVCLVTTSVFAAERKPLKDVDLTSLSQDIQTIHQGPLEDGTNFVAIALWLPQEYWQAVMDKNAALPAANKAKLLETMEGVTMLALVQGDVTPLGRFDFYQRDEIEKKLEISVIATDGKRRNLEPMKEISGELQQVVAVFKPIMAAAMGNMGRSMEIFVFDNKNEDGSKILDSYQPGQIDIRMVRRDGSEMDSTIELPLNALYIPRKCPNGKDAHISWKLCPWTGAPLED</sequence>
<dbReference type="AlphaFoldDB" id="A0A2S8FWV9"/>
<name>A0A2S8FWV9_9BACT</name>
<proteinExistence type="predicted"/>
<evidence type="ECO:0000313" key="2">
    <source>
        <dbReference type="Proteomes" id="UP000239388"/>
    </source>
</evidence>
<gene>
    <name evidence="1" type="ORF">C5Y98_11680</name>
</gene>
<comment type="caution">
    <text evidence="1">The sequence shown here is derived from an EMBL/GenBank/DDBJ whole genome shotgun (WGS) entry which is preliminary data.</text>
</comment>
<evidence type="ECO:0000313" key="1">
    <source>
        <dbReference type="EMBL" id="PQO36649.1"/>
    </source>
</evidence>
<dbReference type="Proteomes" id="UP000239388">
    <property type="component" value="Unassembled WGS sequence"/>
</dbReference>
<organism evidence="1 2">
    <name type="scientific">Blastopirellula marina</name>
    <dbReference type="NCBI Taxonomy" id="124"/>
    <lineage>
        <taxon>Bacteria</taxon>
        <taxon>Pseudomonadati</taxon>
        <taxon>Planctomycetota</taxon>
        <taxon>Planctomycetia</taxon>
        <taxon>Pirellulales</taxon>
        <taxon>Pirellulaceae</taxon>
        <taxon>Blastopirellula</taxon>
    </lineage>
</organism>
<accession>A0A2S8FWV9</accession>